<dbReference type="KEGG" id="rno:116558"/>
<keyword evidence="1" id="KW-0732">Signal</keyword>
<dbReference type="GO" id="GO:0005125">
    <property type="term" value="F:cytokine activity"/>
    <property type="evidence" value="ECO:0007669"/>
    <property type="project" value="Ensembl"/>
</dbReference>
<evidence type="ECO:0000313" key="2">
    <source>
        <dbReference type="EMBL" id="EDL93938.1"/>
    </source>
</evidence>
<dbReference type="GO" id="GO:0005615">
    <property type="term" value="C:extracellular space"/>
    <property type="evidence" value="ECO:0007669"/>
    <property type="project" value="Ensembl"/>
</dbReference>
<name>A6KAN0_RAT</name>
<proteinExistence type="predicted"/>
<dbReference type="OrthoDB" id="9831043at2759"/>
<dbReference type="PRINTS" id="PR01926">
    <property type="entry name" value="INTERLEUKIN9"/>
</dbReference>
<feature type="signal peptide" evidence="1">
    <location>
        <begin position="1"/>
        <end position="18"/>
    </location>
</feature>
<dbReference type="InterPro" id="IPR020447">
    <property type="entry name" value="IL-9"/>
</dbReference>
<evidence type="ECO:0000256" key="1">
    <source>
        <dbReference type="SAM" id="SignalP"/>
    </source>
</evidence>
<dbReference type="CTD" id="3578"/>
<reference evidence="2" key="2">
    <citation type="submission" date="2005-07" db="EMBL/GenBank/DDBJ databases">
        <authorList>
            <person name="Mural R.J."/>
            <person name="Li P.W."/>
            <person name="Adams M.D."/>
            <person name="Amanatides P.G."/>
            <person name="Baden-Tillson H."/>
            <person name="Barnstead M."/>
            <person name="Chin S.H."/>
            <person name="Dew I."/>
            <person name="Evans C.A."/>
            <person name="Ferriera S."/>
            <person name="Flanigan M."/>
            <person name="Fosler C."/>
            <person name="Glodek A."/>
            <person name="Gu Z."/>
            <person name="Holt R.A."/>
            <person name="Jennings D."/>
            <person name="Kraft C.L."/>
            <person name="Lu F."/>
            <person name="Nguyen T."/>
            <person name="Nusskern D.R."/>
            <person name="Pfannkoch C.M."/>
            <person name="Sitter C."/>
            <person name="Sutton G.G."/>
            <person name="Venter J.C."/>
            <person name="Wang Z."/>
            <person name="Woodage T."/>
            <person name="Zheng X.H."/>
            <person name="Zhong F."/>
        </authorList>
    </citation>
    <scope>NUCLEOTIDE SEQUENCE</scope>
    <source>
        <strain evidence="2">BN</strain>
    </source>
</reference>
<dbReference type="RGD" id="620049">
    <property type="gene designation" value="Il9"/>
</dbReference>
<sequence length="144" mass="16009">MFVTYVLASALLFGSVLGQRCSTSWGIQHTSYLIENLKDDPSSKCSCSANVTSCLCLPIPSDDCTTPCFQEGMSQVTNATQQSKFSPFFFRVKRIVETLKSNKCQFFSCEKPCNQTTAGNTVSFLKSLLKTFQKTEVQVQRSRA</sequence>
<gene>
    <name evidence="2 3" type="primary">Il9</name>
    <name evidence="2" type="ORF">rCG_24215</name>
</gene>
<dbReference type="EMBL" id="CH474032">
    <property type="protein sequence ID" value="EDL93938.1"/>
    <property type="molecule type" value="Genomic_DNA"/>
</dbReference>
<evidence type="ECO:0000313" key="3">
    <source>
        <dbReference type="RGD" id="620049"/>
    </source>
</evidence>
<dbReference type="RefSeq" id="NP_001099217.1">
    <property type="nucleotide sequence ID" value="NM_001105747.1"/>
</dbReference>
<protein>
    <submittedName>
        <fullName evidence="2">Interleukin 9</fullName>
    </submittedName>
</protein>
<dbReference type="GeneID" id="116558"/>
<dbReference type="PANTHER" id="PTHR16926:SF1">
    <property type="entry name" value="INTERLEUKIN-9"/>
    <property type="match status" value="1"/>
</dbReference>
<feature type="chain" id="PRO_5039949480" evidence="1">
    <location>
        <begin position="19"/>
        <end position="144"/>
    </location>
</feature>
<dbReference type="OMA" id="IPSDNCP"/>
<dbReference type="AlphaFoldDB" id="A6KAN0"/>
<accession>A6KAN0</accession>
<dbReference type="AGR" id="RGD:620049"/>
<dbReference type="PANTHER" id="PTHR16926">
    <property type="entry name" value="INTERLEUKIN 9"/>
    <property type="match status" value="1"/>
</dbReference>
<organism evidence="2">
    <name type="scientific">Rattus norvegicus</name>
    <name type="common">Rat</name>
    <dbReference type="NCBI Taxonomy" id="10116"/>
    <lineage>
        <taxon>Eukaryota</taxon>
        <taxon>Metazoa</taxon>
        <taxon>Chordata</taxon>
        <taxon>Craniata</taxon>
        <taxon>Vertebrata</taxon>
        <taxon>Euteleostomi</taxon>
        <taxon>Mammalia</taxon>
        <taxon>Eutheria</taxon>
        <taxon>Euarchontoglires</taxon>
        <taxon>Glires</taxon>
        <taxon>Rodentia</taxon>
        <taxon>Myomorpha</taxon>
        <taxon>Muroidea</taxon>
        <taxon>Muridae</taxon>
        <taxon>Murinae</taxon>
        <taxon>Rattus</taxon>
    </lineage>
</organism>
<dbReference type="Proteomes" id="UP000234681">
    <property type="component" value="Chromosome 17"/>
</dbReference>
<reference evidence="2" key="1">
    <citation type="journal article" date="2005" name="Genome Res.">
        <title>Gene and alternative splicing annotation with AIR.</title>
        <authorList>
            <person name="Florea L."/>
            <person name="Di Francesco V."/>
            <person name="Miller J."/>
            <person name="Turner R."/>
            <person name="Yao A."/>
            <person name="Harris M."/>
            <person name="Walenz B."/>
            <person name="Mobarry C."/>
            <person name="Merkulov G.V."/>
            <person name="Charlab R."/>
            <person name="Dew I."/>
            <person name="Deng Z."/>
            <person name="Istrail S."/>
            <person name="Li P."/>
            <person name="Sutton G."/>
        </authorList>
    </citation>
    <scope>NUCLEOTIDE SEQUENCE</scope>
    <source>
        <strain evidence="2">BN</strain>
    </source>
</reference>
<dbReference type="GO" id="GO:0038113">
    <property type="term" value="P:interleukin-9-mediated signaling pathway"/>
    <property type="evidence" value="ECO:0007669"/>
    <property type="project" value="Ensembl"/>
</dbReference>